<sequence>MRRPGIFGYFVRHGTAANLLLMAMIVAGLGAVQNLRTQFMPDIVMNNVYVNVAWPGAGPEQVDRNVVQVLQPSLSEVEGVDEISARAQEGRARITVTFEPGYDLFAAAESVSAAVSSAGPLPDGTETPTVDRHAWTFPVTDVVFHGPVDADLLVRLADEYAERLRDAGLTRISVRGVAHDYIRVEASEPLLMRHDVTLAEVSAAVSAAAASSPGGATPGGARISTGEESRTRESVGDVVVRTGADGQKLRVRDVAAVVDDGVRQGERFYVHGAPATVIRISRGETGDTLRQFALAERVADEMRPTLPEGVRIDFVNTLANSIEDRLALLLDNALFGLLLVVGVLFLFLNARTALWVAAGIPTALLAAAGGMWALGVSINMVSLFGLILTLGMVVDDAIVVGEHADHLARRRGLSPVSAAETAARRMAAPVFSSAVTTLLAFSGMLALGGRFGRMVEDIPVVVCIVLAASLLECFLVLPNHMRHALEGGRRRRWYDRPSEWVNRGFERFVARVFRPAMKLAMVLRYPLLGLSVMLLLLSVERLVTGELQWRFWNAPEQGQITANIAMLAGAEREDTLAQLALVDQALRETAAEFEERHGLNPIRFTLSRIGAGGRRGLSVQDEKEPWQLASVDAELIDADLRPYSSSEFNAAVQARLVRHPMAEVVAFRFMRSGPGGDAVSIELTGADPQVLKAASEDIQAALSQYPEVSALEDSLAYDKTELVLSLTPLGEALGFTTDALGAELRRRLTGTKAAEFAVEGRDASITVALARDELSADFLARTRVRAEGGDWVPISELVTVEARPGFSVIRRVDGVVSVTVSGDIDQSDAARAQEIETDLRERILPLAAARHDVRWSLSGLAEQERRFLAEAEYGFAAAMIGIYLVLAWVFASWLRPLAVIAVVPFGLVGVVWGHLWMGLPLTLFSVVGMIGMSGIIINDSIVLVSTIDEYARRRALVPAVIDAVCDRLRPVMLTTLTTVVGLAPLLTETSQEAQFLKPTVVSLCFGLGAGFFLVLLVTPALVTLQRDVRAALVSARRMGRLGLDAGLGRRRRAGLGGRGAGRAV</sequence>
<feature type="compositionally biased region" description="Low complexity" evidence="1">
    <location>
        <begin position="208"/>
        <end position="221"/>
    </location>
</feature>
<dbReference type="STRING" id="1114924.SAMN05216258_10435"/>
<dbReference type="Proteomes" id="UP000199377">
    <property type="component" value="Unassembled WGS sequence"/>
</dbReference>
<feature type="transmembrane region" description="Helical" evidence="2">
    <location>
        <begin position="326"/>
        <end position="347"/>
    </location>
</feature>
<dbReference type="Pfam" id="PF00873">
    <property type="entry name" value="ACR_tran"/>
    <property type="match status" value="1"/>
</dbReference>
<dbReference type="Gene3D" id="3.30.70.1440">
    <property type="entry name" value="Multidrug efflux transporter AcrB pore domain"/>
    <property type="match status" value="1"/>
</dbReference>
<dbReference type="Gene3D" id="1.20.1640.10">
    <property type="entry name" value="Multidrug efflux transporter AcrB transmembrane domain"/>
    <property type="match status" value="2"/>
</dbReference>
<organism evidence="3 4">
    <name type="scientific">Albimonas pacifica</name>
    <dbReference type="NCBI Taxonomy" id="1114924"/>
    <lineage>
        <taxon>Bacteria</taxon>
        <taxon>Pseudomonadati</taxon>
        <taxon>Pseudomonadota</taxon>
        <taxon>Alphaproteobacteria</taxon>
        <taxon>Rhodobacterales</taxon>
        <taxon>Paracoccaceae</taxon>
        <taxon>Albimonas</taxon>
    </lineage>
</organism>
<keyword evidence="4" id="KW-1185">Reference proteome</keyword>
<feature type="transmembrane region" description="Helical" evidence="2">
    <location>
        <begin position="897"/>
        <end position="917"/>
    </location>
</feature>
<feature type="transmembrane region" description="Helical" evidence="2">
    <location>
        <begin position="873"/>
        <end position="890"/>
    </location>
</feature>
<feature type="transmembrane region" description="Helical" evidence="2">
    <location>
        <begin position="9"/>
        <end position="32"/>
    </location>
</feature>
<evidence type="ECO:0000256" key="1">
    <source>
        <dbReference type="SAM" id="MobiDB-lite"/>
    </source>
</evidence>
<feature type="transmembrane region" description="Helical" evidence="2">
    <location>
        <begin position="521"/>
        <end position="539"/>
    </location>
</feature>
<protein>
    <submittedName>
        <fullName evidence="3">Multidrug efflux pump subunit AcrB</fullName>
    </submittedName>
</protein>
<feature type="transmembrane region" description="Helical" evidence="2">
    <location>
        <begin position="430"/>
        <end position="452"/>
    </location>
</feature>
<evidence type="ECO:0000313" key="3">
    <source>
        <dbReference type="EMBL" id="SFI05593.1"/>
    </source>
</evidence>
<dbReference type="SUPFAM" id="SSF82866">
    <property type="entry name" value="Multidrug efflux transporter AcrB transmembrane domain"/>
    <property type="match status" value="2"/>
</dbReference>
<feature type="transmembrane region" description="Helical" evidence="2">
    <location>
        <begin position="458"/>
        <end position="477"/>
    </location>
</feature>
<dbReference type="InterPro" id="IPR027463">
    <property type="entry name" value="AcrB_DN_DC_subdom"/>
</dbReference>
<dbReference type="PANTHER" id="PTHR32063:SF33">
    <property type="entry name" value="RND SUPERFAMILY EFFLUX PUMP PERMEASE COMPONENT"/>
    <property type="match status" value="1"/>
</dbReference>
<feature type="compositionally biased region" description="Basic and acidic residues" evidence="1">
    <location>
        <begin position="225"/>
        <end position="234"/>
    </location>
</feature>
<keyword evidence="2" id="KW-1133">Transmembrane helix</keyword>
<keyword evidence="2" id="KW-0812">Transmembrane</keyword>
<dbReference type="GO" id="GO:0005886">
    <property type="term" value="C:plasma membrane"/>
    <property type="evidence" value="ECO:0007669"/>
    <property type="project" value="TreeGrafter"/>
</dbReference>
<evidence type="ECO:0000313" key="4">
    <source>
        <dbReference type="Proteomes" id="UP000199377"/>
    </source>
</evidence>
<evidence type="ECO:0000256" key="2">
    <source>
        <dbReference type="SAM" id="Phobius"/>
    </source>
</evidence>
<dbReference type="OrthoDB" id="174266at2"/>
<feature type="transmembrane region" description="Helical" evidence="2">
    <location>
        <begin position="354"/>
        <end position="374"/>
    </location>
</feature>
<dbReference type="Gene3D" id="3.30.70.1320">
    <property type="entry name" value="Multidrug efflux transporter AcrB pore domain like"/>
    <property type="match status" value="1"/>
</dbReference>
<reference evidence="3 4" key="1">
    <citation type="submission" date="2016-10" db="EMBL/GenBank/DDBJ databases">
        <authorList>
            <person name="de Groot N.N."/>
        </authorList>
    </citation>
    <scope>NUCLEOTIDE SEQUENCE [LARGE SCALE GENOMIC DNA]</scope>
    <source>
        <strain evidence="3 4">CGMCC 1.11030</strain>
    </source>
</reference>
<dbReference type="GO" id="GO:0042910">
    <property type="term" value="F:xenobiotic transmembrane transporter activity"/>
    <property type="evidence" value="ECO:0007669"/>
    <property type="project" value="TreeGrafter"/>
</dbReference>
<dbReference type="AlphaFoldDB" id="A0A1I3F354"/>
<dbReference type="Gene3D" id="3.30.2090.10">
    <property type="entry name" value="Multidrug efflux transporter AcrB TolC docking domain, DN and DC subdomains"/>
    <property type="match status" value="2"/>
</dbReference>
<dbReference type="PRINTS" id="PR00702">
    <property type="entry name" value="ACRIFLAVINRP"/>
</dbReference>
<feature type="transmembrane region" description="Helical" evidence="2">
    <location>
        <begin position="923"/>
        <end position="947"/>
    </location>
</feature>
<dbReference type="Gene3D" id="3.30.70.1430">
    <property type="entry name" value="Multidrug efflux transporter AcrB pore domain"/>
    <property type="match status" value="2"/>
</dbReference>
<feature type="transmembrane region" description="Helical" evidence="2">
    <location>
        <begin position="380"/>
        <end position="401"/>
    </location>
</feature>
<dbReference type="PANTHER" id="PTHR32063">
    <property type="match status" value="1"/>
</dbReference>
<feature type="transmembrane region" description="Helical" evidence="2">
    <location>
        <begin position="999"/>
        <end position="1022"/>
    </location>
</feature>
<feature type="region of interest" description="Disordered" evidence="1">
    <location>
        <begin position="208"/>
        <end position="234"/>
    </location>
</feature>
<keyword evidence="2" id="KW-0472">Membrane</keyword>
<dbReference type="RefSeq" id="WP_092859349.1">
    <property type="nucleotide sequence ID" value="NZ_FOQH01000004.1"/>
</dbReference>
<dbReference type="SUPFAM" id="SSF82714">
    <property type="entry name" value="Multidrug efflux transporter AcrB TolC docking domain, DN and DC subdomains"/>
    <property type="match status" value="1"/>
</dbReference>
<dbReference type="InterPro" id="IPR001036">
    <property type="entry name" value="Acrflvin-R"/>
</dbReference>
<proteinExistence type="predicted"/>
<dbReference type="EMBL" id="FOQH01000004">
    <property type="protein sequence ID" value="SFI05593.1"/>
    <property type="molecule type" value="Genomic_DNA"/>
</dbReference>
<name>A0A1I3F354_9RHOB</name>
<dbReference type="SUPFAM" id="SSF82693">
    <property type="entry name" value="Multidrug efflux transporter AcrB pore domain, PN1, PN2, PC1 and PC2 subdomains"/>
    <property type="match status" value="1"/>
</dbReference>
<gene>
    <name evidence="3" type="ORF">SAMN05216258_10435</name>
</gene>
<accession>A0A1I3F354</accession>